<proteinExistence type="predicted"/>
<organism evidence="2 3">
    <name type="scientific">Streptomyces hebeiensis</name>
    <dbReference type="NCBI Taxonomy" id="229486"/>
    <lineage>
        <taxon>Bacteria</taxon>
        <taxon>Bacillati</taxon>
        <taxon>Actinomycetota</taxon>
        <taxon>Actinomycetes</taxon>
        <taxon>Kitasatosporales</taxon>
        <taxon>Streptomycetaceae</taxon>
        <taxon>Streptomyces</taxon>
    </lineage>
</organism>
<sequence>MNHGHDGTERVFAALPPARGRAFARTWWGRAWLCYQVARLLDEDPFVLRGRAARIPRPSWRNGRDRRDRRDRRSNER</sequence>
<evidence type="ECO:0000313" key="2">
    <source>
        <dbReference type="EMBL" id="GAA1184454.1"/>
    </source>
</evidence>
<evidence type="ECO:0000256" key="1">
    <source>
        <dbReference type="SAM" id="MobiDB-lite"/>
    </source>
</evidence>
<gene>
    <name evidence="2" type="ORF">GCM10009654_47490</name>
</gene>
<accession>A0ABN1UZY4</accession>
<dbReference type="EMBL" id="BAAAKV010000046">
    <property type="protein sequence ID" value="GAA1184454.1"/>
    <property type="molecule type" value="Genomic_DNA"/>
</dbReference>
<dbReference type="Proteomes" id="UP001501371">
    <property type="component" value="Unassembled WGS sequence"/>
</dbReference>
<feature type="compositionally biased region" description="Basic and acidic residues" evidence="1">
    <location>
        <begin position="62"/>
        <end position="77"/>
    </location>
</feature>
<feature type="region of interest" description="Disordered" evidence="1">
    <location>
        <begin position="57"/>
        <end position="77"/>
    </location>
</feature>
<comment type="caution">
    <text evidence="2">The sequence shown here is derived from an EMBL/GenBank/DDBJ whole genome shotgun (WGS) entry which is preliminary data.</text>
</comment>
<protein>
    <submittedName>
        <fullName evidence="2">Uncharacterized protein</fullName>
    </submittedName>
</protein>
<evidence type="ECO:0000313" key="3">
    <source>
        <dbReference type="Proteomes" id="UP001501371"/>
    </source>
</evidence>
<name>A0ABN1UZY4_9ACTN</name>
<keyword evidence="3" id="KW-1185">Reference proteome</keyword>
<reference evidence="2 3" key="1">
    <citation type="journal article" date="2019" name="Int. J. Syst. Evol. Microbiol.">
        <title>The Global Catalogue of Microorganisms (GCM) 10K type strain sequencing project: providing services to taxonomists for standard genome sequencing and annotation.</title>
        <authorList>
            <consortium name="The Broad Institute Genomics Platform"/>
            <consortium name="The Broad Institute Genome Sequencing Center for Infectious Disease"/>
            <person name="Wu L."/>
            <person name="Ma J."/>
        </authorList>
    </citation>
    <scope>NUCLEOTIDE SEQUENCE [LARGE SCALE GENOMIC DNA]</scope>
    <source>
        <strain evidence="2 3">JCM 12696</strain>
    </source>
</reference>
<dbReference type="RefSeq" id="WP_344280363.1">
    <property type="nucleotide sequence ID" value="NZ_BAAAKV010000046.1"/>
</dbReference>